<protein>
    <recommendedName>
        <fullName evidence="1">DUF7841 domain-containing protein</fullName>
    </recommendedName>
</protein>
<reference evidence="2" key="1">
    <citation type="journal article" date="2013" name="Environ. Microbiol.">
        <title>Microbiota from the distal guts of lean and obese adolescents exhibit partial functional redundancy besides clear differences in community structure.</title>
        <authorList>
            <person name="Ferrer M."/>
            <person name="Ruiz A."/>
            <person name="Lanza F."/>
            <person name="Haange S.B."/>
            <person name="Oberbach A."/>
            <person name="Till H."/>
            <person name="Bargiela R."/>
            <person name="Campoy C."/>
            <person name="Segura M.T."/>
            <person name="Richter M."/>
            <person name="von Bergen M."/>
            <person name="Seifert J."/>
            <person name="Suarez A."/>
        </authorList>
    </citation>
    <scope>NUCLEOTIDE SEQUENCE</scope>
</reference>
<dbReference type="InterPro" id="IPR057163">
    <property type="entry name" value="DUF7841"/>
</dbReference>
<dbReference type="Pfam" id="PF25223">
    <property type="entry name" value="DUF7841"/>
    <property type="match status" value="1"/>
</dbReference>
<gene>
    <name evidence="2" type="ORF">OBE_02101</name>
</gene>
<dbReference type="AlphaFoldDB" id="K1TVZ1"/>
<organism evidence="2">
    <name type="scientific">human gut metagenome</name>
    <dbReference type="NCBI Taxonomy" id="408170"/>
    <lineage>
        <taxon>unclassified sequences</taxon>
        <taxon>metagenomes</taxon>
        <taxon>organismal metagenomes</taxon>
    </lineage>
</organism>
<dbReference type="EMBL" id="AJWZ01001365">
    <property type="protein sequence ID" value="EKC74008.1"/>
    <property type="molecule type" value="Genomic_DNA"/>
</dbReference>
<evidence type="ECO:0000313" key="2">
    <source>
        <dbReference type="EMBL" id="EKC74008.1"/>
    </source>
</evidence>
<sequence length="134" mass="15531">MEILAEMAEMGYESNPGHWEHKREKAESLIYGYHFTRDGAEKAVARMKNKDGSSGAYWTLEDVEKVAASMGIDWSCKNYNIYDLYYTLNMVRSVYYKDGQAPQYYADLAFDFLEDKDAPEGKAKRYYLAMHCAE</sequence>
<comment type="caution">
    <text evidence="2">The sequence shown here is derived from an EMBL/GenBank/DDBJ whole genome shotgun (WGS) entry which is preliminary data.</text>
</comment>
<name>K1TVZ1_9ZZZZ</name>
<feature type="domain" description="DUF7841" evidence="1">
    <location>
        <begin position="30"/>
        <end position="127"/>
    </location>
</feature>
<accession>K1TVZ1</accession>
<evidence type="ECO:0000259" key="1">
    <source>
        <dbReference type="Pfam" id="PF25223"/>
    </source>
</evidence>
<proteinExistence type="predicted"/>